<name>A0A2L2DIG9_MIMIV</name>
<organismHost>
    <name type="scientific">Acanthamoeba polyphaga</name>
    <name type="common">Amoeba</name>
    <dbReference type="NCBI Taxonomy" id="5757"/>
</organismHost>
<accession>A0A2L2DIG9</accession>
<protein>
    <submittedName>
        <fullName evidence="1">Uncharacterized protein</fullName>
    </submittedName>
</protein>
<dbReference type="Pfam" id="PF19073">
    <property type="entry name" value="DUF5769"/>
    <property type="match status" value="1"/>
</dbReference>
<organism evidence="1">
    <name type="scientific">Acanthamoeba polyphaga mimivirus</name>
    <name type="common">APMV</name>
    <dbReference type="NCBI Taxonomy" id="212035"/>
    <lineage>
        <taxon>Viruses</taxon>
        <taxon>Varidnaviria</taxon>
        <taxon>Bamfordvirae</taxon>
        <taxon>Nucleocytoviricota</taxon>
        <taxon>Megaviricetes</taxon>
        <taxon>Imitervirales</taxon>
        <taxon>Mimiviridae</taxon>
        <taxon>Megamimivirinae</taxon>
        <taxon>Mimivirus</taxon>
        <taxon>Mimivirus bradfordmassiliense</taxon>
    </lineage>
</organism>
<proteinExistence type="predicted"/>
<dbReference type="Proteomes" id="UP000280369">
    <property type="component" value="Segment"/>
</dbReference>
<sequence length="394" mass="45556">MQFNYKPATLATSAISSMSSHINIVDLARAFVDMGLESYHLNAALTASHIKEKMVEDIFITMVDFSQEEYRRKLGQGFYNYIFQLPEIFCFGGYCRDTIMTGNKLSFQDLDIRFESKGQVARFITNKLVPKYNMLKVDEISGSFYTGCETVHIQHKEYPEVFLKLDLVHGHNSHFGKSDYFDFDVNMLKTKKPMSNDMDSTSIKDIVESINPDCDVDSIIEHCIAKEFIVLSNSGQPLLKHTPNIAPTFHSGRIVGFNKTMSNDCIDRKTKRGRILLDRKIKMEARGWKCINSNCENPKCVLASQSTVNKYETFLNRLDFEKDQILQKLDQIDHIEIKMSNRMHYELTKDSHKIEKSKTQTIKIRKYLVKKGDIKSDQKVKYRSKRSGKRDLLD</sequence>
<dbReference type="InterPro" id="IPR043908">
    <property type="entry name" value="DUF5769"/>
</dbReference>
<evidence type="ECO:0000313" key="1">
    <source>
        <dbReference type="EMBL" id="AVG45962.1"/>
    </source>
</evidence>
<dbReference type="EMBL" id="MG602507">
    <property type="protein sequence ID" value="AVG45962.1"/>
    <property type="molecule type" value="Genomic_DNA"/>
</dbReference>
<reference evidence="1" key="1">
    <citation type="journal article" date="2017" name="Front. Microbiol.">
        <title>Genome Characterization of the First Mimiviruses of Lineage C Isolated in Brazil.</title>
        <authorList>
            <person name="Assis F.L."/>
            <person name="Franco-Luiz A.P.M."/>
            <person name="Dos Santos R.N."/>
            <person name="Campos F.S."/>
            <person name="Dornas F.P."/>
            <person name="Borato P.V.M."/>
            <person name="Franco A.C."/>
            <person name="Abrahao J.S."/>
            <person name="Colson P."/>
            <person name="Scola B."/>
        </authorList>
    </citation>
    <scope>NUCLEOTIDE SEQUENCE [LARGE SCALE GENOMIC DNA]</scope>
</reference>